<dbReference type="EMBL" id="BARV01030067">
    <property type="protein sequence ID" value="GAI37102.1"/>
    <property type="molecule type" value="Genomic_DNA"/>
</dbReference>
<reference evidence="1" key="1">
    <citation type="journal article" date="2014" name="Front. Microbiol.">
        <title>High frequency of phylogenetically diverse reductive dehalogenase-homologous genes in deep subseafloor sedimentary metagenomes.</title>
        <authorList>
            <person name="Kawai M."/>
            <person name="Futagami T."/>
            <person name="Toyoda A."/>
            <person name="Takaki Y."/>
            <person name="Nishi S."/>
            <person name="Hori S."/>
            <person name="Arai W."/>
            <person name="Tsubouchi T."/>
            <person name="Morono Y."/>
            <person name="Uchiyama I."/>
            <person name="Ito T."/>
            <person name="Fujiyama A."/>
            <person name="Inagaki F."/>
            <person name="Takami H."/>
        </authorList>
    </citation>
    <scope>NUCLEOTIDE SEQUENCE</scope>
    <source>
        <strain evidence="1">Expedition CK06-06</strain>
    </source>
</reference>
<organism evidence="1">
    <name type="scientific">marine sediment metagenome</name>
    <dbReference type="NCBI Taxonomy" id="412755"/>
    <lineage>
        <taxon>unclassified sequences</taxon>
        <taxon>metagenomes</taxon>
        <taxon>ecological metagenomes</taxon>
    </lineage>
</organism>
<accession>X1MZC8</accession>
<sequence>MTETDRRVGYQEVDKIRAWKRHAKGRGLRWQIQREIVAIGSRLALTSTQMQD</sequence>
<evidence type="ECO:0000313" key="1">
    <source>
        <dbReference type="EMBL" id="GAI37102.1"/>
    </source>
</evidence>
<dbReference type="AlphaFoldDB" id="X1MZC8"/>
<comment type="caution">
    <text evidence="1">The sequence shown here is derived from an EMBL/GenBank/DDBJ whole genome shotgun (WGS) entry which is preliminary data.</text>
</comment>
<name>X1MZC8_9ZZZZ</name>
<gene>
    <name evidence="1" type="ORF">S06H3_47815</name>
</gene>
<protein>
    <submittedName>
        <fullName evidence="1">Uncharacterized protein</fullName>
    </submittedName>
</protein>
<proteinExistence type="predicted"/>
<feature type="non-terminal residue" evidence="1">
    <location>
        <position position="52"/>
    </location>
</feature>